<evidence type="ECO:0000313" key="2">
    <source>
        <dbReference type="Proteomes" id="UP000014680"/>
    </source>
</evidence>
<dbReference type="RefSeq" id="XP_004185707.1">
    <property type="nucleotide sequence ID" value="XM_004185659.1"/>
</dbReference>
<organism evidence="1 2">
    <name type="scientific">Entamoeba invadens IP1</name>
    <dbReference type="NCBI Taxonomy" id="370355"/>
    <lineage>
        <taxon>Eukaryota</taxon>
        <taxon>Amoebozoa</taxon>
        <taxon>Evosea</taxon>
        <taxon>Archamoebae</taxon>
        <taxon>Mastigamoebida</taxon>
        <taxon>Entamoebidae</taxon>
        <taxon>Entamoeba</taxon>
    </lineage>
</organism>
<dbReference type="KEGG" id="eiv:EIN_296810"/>
<dbReference type="GeneID" id="14885336"/>
<dbReference type="OMA" id="CENYEEI"/>
<dbReference type="AlphaFoldDB" id="L7FMI2"/>
<dbReference type="EMBL" id="KB206986">
    <property type="protein sequence ID" value="ELP86361.1"/>
    <property type="molecule type" value="Genomic_DNA"/>
</dbReference>
<evidence type="ECO:0000313" key="1">
    <source>
        <dbReference type="EMBL" id="ELP86361.1"/>
    </source>
</evidence>
<dbReference type="VEuPathDB" id="AmoebaDB:EIN_296810"/>
<name>L7FMI2_ENTIV</name>
<dbReference type="OrthoDB" id="25967at2759"/>
<sequence>MEFPKEKITFLKAVEFMGEFEEAIPVVNEMKKEMMDFIQFVEESECENYEEIISSLNKISDDLYTNFSTTVTSVKPLYYENNPNMQIIQTIAFNYVHGIFHLKLWRLLTVVLFAIQDALLLSTCQSSILSSLLSDESTTTLLESFKETFNTIQTDLVTPDEVLYALKTLSDAIDKTTPVVENRSEKWKEFVVLSQPSHLMSIYHYIKLSQNTENEAISNLIKNVIDDLLTNGPVVEKMQEKVVCLIDDE</sequence>
<reference evidence="1 2" key="1">
    <citation type="submission" date="2012-10" db="EMBL/GenBank/DDBJ databases">
        <authorList>
            <person name="Zafar N."/>
            <person name="Inman J."/>
            <person name="Hall N."/>
            <person name="Lorenzi H."/>
            <person name="Caler E."/>
        </authorList>
    </citation>
    <scope>NUCLEOTIDE SEQUENCE [LARGE SCALE GENOMIC DNA]</scope>
    <source>
        <strain evidence="1 2">IP1</strain>
    </source>
</reference>
<dbReference type="Proteomes" id="UP000014680">
    <property type="component" value="Unassembled WGS sequence"/>
</dbReference>
<proteinExistence type="predicted"/>
<protein>
    <submittedName>
        <fullName evidence="1">Uncharacterized protein</fullName>
    </submittedName>
</protein>
<accession>L7FMI2</accession>
<keyword evidence="2" id="KW-1185">Reference proteome</keyword>
<gene>
    <name evidence="1" type="ORF">EIN_296810</name>
</gene>